<dbReference type="SUPFAM" id="SSF50715">
    <property type="entry name" value="Ribosomal protein L25-like"/>
    <property type="match status" value="1"/>
</dbReference>
<dbReference type="Gene3D" id="2.40.240.10">
    <property type="entry name" value="Ribosomal Protein L25, Chain P"/>
    <property type="match status" value="2"/>
</dbReference>
<keyword evidence="6 14" id="KW-0547">Nucleotide-binding</keyword>
<dbReference type="PROSITE" id="PS00178">
    <property type="entry name" value="AA_TRNA_LIGASE_I"/>
    <property type="match status" value="1"/>
</dbReference>
<dbReference type="GO" id="GO:0006425">
    <property type="term" value="P:glutaminyl-tRNA aminoacylation"/>
    <property type="evidence" value="ECO:0007669"/>
    <property type="project" value="UniProtKB-UniRule"/>
</dbReference>
<dbReference type="EMBL" id="JAFREP010000001">
    <property type="protein sequence ID" value="MBO1316945.1"/>
    <property type="molecule type" value="Genomic_DNA"/>
</dbReference>
<feature type="binding site" evidence="14">
    <location>
        <position position="78"/>
    </location>
    <ligand>
        <name>L-glutamine</name>
        <dbReference type="ChEBI" id="CHEBI:58359"/>
    </ligand>
</feature>
<dbReference type="InterPro" id="IPR023168">
    <property type="entry name" value="GatB_Yqey_C_2"/>
</dbReference>
<dbReference type="FunFam" id="3.90.800.10:FF:000001">
    <property type="entry name" value="Glutamine--tRNA ligase"/>
    <property type="match status" value="1"/>
</dbReference>
<dbReference type="Pfam" id="PF00749">
    <property type="entry name" value="tRNA-synt_1c"/>
    <property type="match status" value="1"/>
</dbReference>
<organism evidence="18 19">
    <name type="scientific">Acanthopleuribacter pedis</name>
    <dbReference type="NCBI Taxonomy" id="442870"/>
    <lineage>
        <taxon>Bacteria</taxon>
        <taxon>Pseudomonadati</taxon>
        <taxon>Acidobacteriota</taxon>
        <taxon>Holophagae</taxon>
        <taxon>Acanthopleuribacterales</taxon>
        <taxon>Acanthopleuribacteraceae</taxon>
        <taxon>Acanthopleuribacter</taxon>
    </lineage>
</organism>
<dbReference type="GO" id="GO:0005524">
    <property type="term" value="F:ATP binding"/>
    <property type="evidence" value="ECO:0007669"/>
    <property type="project" value="UniProtKB-UniRule"/>
</dbReference>
<evidence type="ECO:0000259" key="17">
    <source>
        <dbReference type="SMART" id="SM00845"/>
    </source>
</evidence>
<dbReference type="HAMAP" id="MF_00126">
    <property type="entry name" value="Gln_tRNA_synth"/>
    <property type="match status" value="1"/>
</dbReference>
<comment type="function">
    <text evidence="10">Allows the formation of correctly charged Asn-tRNA(Asn) or Gln-tRNA(Gln) through the transamidation of misacylated Asp-tRNA(Asn) or Glu-tRNA(Gln) in organisms which lack either or both of asparaginyl-tRNA or glutaminyl-tRNA synthetases. The reaction takes place in the presence of glutamine and ATP through an activated phospho-Asp-tRNA(Asn) or phospho-Glu-tRNA(Gln).</text>
</comment>
<dbReference type="GO" id="GO:0005829">
    <property type="term" value="C:cytosol"/>
    <property type="evidence" value="ECO:0007669"/>
    <property type="project" value="TreeGrafter"/>
</dbReference>
<dbReference type="GO" id="GO:0006424">
    <property type="term" value="P:glutamyl-tRNA aminoacylation"/>
    <property type="evidence" value="ECO:0007669"/>
    <property type="project" value="UniProtKB-UniRule"/>
</dbReference>
<dbReference type="InterPro" id="IPR049437">
    <property type="entry name" value="tRNA-synt_1c_C2"/>
</dbReference>
<feature type="short sequence motif" description="'HIGH' region" evidence="14">
    <location>
        <begin position="45"/>
        <end position="55"/>
    </location>
</feature>
<dbReference type="FunFam" id="1.10.10.410:FF:000001">
    <property type="entry name" value="Aspartyl/glutamyl-tRNA(Asn/Gln) amidotransferase subunit B"/>
    <property type="match status" value="1"/>
</dbReference>
<dbReference type="InterPro" id="IPR003789">
    <property type="entry name" value="Asn/Gln_tRNA_amidoTrase-B-like"/>
</dbReference>
<dbReference type="InterPro" id="IPR020056">
    <property type="entry name" value="Rbsml_bL25/Gln-tRNA_synth_N"/>
</dbReference>
<evidence type="ECO:0000256" key="9">
    <source>
        <dbReference type="ARBA" id="ARBA00023146"/>
    </source>
</evidence>
<evidence type="ECO:0000256" key="10">
    <source>
        <dbReference type="ARBA" id="ARBA00024799"/>
    </source>
</evidence>
<comment type="caution">
    <text evidence="14">Lacks conserved residue(s) required for the propagation of feature annotation.</text>
</comment>
<feature type="domain" description="Asn/Gln amidotransferase" evidence="17">
    <location>
        <begin position="634"/>
        <end position="779"/>
    </location>
</feature>
<keyword evidence="9 14" id="KW-0030">Aminoacyl-tRNA synthetase</keyword>
<gene>
    <name evidence="14" type="primary">glnS</name>
    <name evidence="18" type="ORF">J3U88_00635</name>
</gene>
<dbReference type="Gene3D" id="3.90.800.10">
    <property type="entry name" value="Glutamyl-tRNA Synthetase, Domain 3"/>
    <property type="match status" value="1"/>
</dbReference>
<name>A0A8J7QEM4_9BACT</name>
<evidence type="ECO:0000256" key="6">
    <source>
        <dbReference type="ARBA" id="ARBA00022741"/>
    </source>
</evidence>
<dbReference type="PANTHER" id="PTHR43097:SF5">
    <property type="entry name" value="GLUTAMATE--TRNA LIGASE"/>
    <property type="match status" value="1"/>
</dbReference>
<dbReference type="CDD" id="cd00807">
    <property type="entry name" value="GlnRS_core"/>
    <property type="match status" value="1"/>
</dbReference>
<dbReference type="Proteomes" id="UP000664417">
    <property type="component" value="Unassembled WGS sequence"/>
</dbReference>
<comment type="subcellular location">
    <subcellularLocation>
        <location evidence="14">Cytoplasm</location>
    </subcellularLocation>
</comment>
<comment type="catalytic activity">
    <reaction evidence="11">
        <text>L-aspartyl-tRNA(Asn) + L-glutamine + ATP + H2O = L-asparaginyl-tRNA(Asn) + L-glutamate + ADP + phosphate + 2 H(+)</text>
        <dbReference type="Rhea" id="RHEA:14513"/>
        <dbReference type="Rhea" id="RHEA-COMP:9674"/>
        <dbReference type="Rhea" id="RHEA-COMP:9677"/>
        <dbReference type="ChEBI" id="CHEBI:15377"/>
        <dbReference type="ChEBI" id="CHEBI:15378"/>
        <dbReference type="ChEBI" id="CHEBI:29985"/>
        <dbReference type="ChEBI" id="CHEBI:30616"/>
        <dbReference type="ChEBI" id="CHEBI:43474"/>
        <dbReference type="ChEBI" id="CHEBI:58359"/>
        <dbReference type="ChEBI" id="CHEBI:78515"/>
        <dbReference type="ChEBI" id="CHEBI:78516"/>
        <dbReference type="ChEBI" id="CHEBI:456216"/>
    </reaction>
</comment>
<evidence type="ECO:0000256" key="16">
    <source>
        <dbReference type="SAM" id="MobiDB-lite"/>
    </source>
</evidence>
<dbReference type="InterPro" id="IPR011035">
    <property type="entry name" value="Ribosomal_bL25/Gln-tRNA_synth"/>
</dbReference>
<dbReference type="InterPro" id="IPR001412">
    <property type="entry name" value="aa-tRNA-synth_I_CS"/>
</dbReference>
<comment type="caution">
    <text evidence="18">The sequence shown here is derived from an EMBL/GenBank/DDBJ whole genome shotgun (WGS) entry which is preliminary data.</text>
</comment>
<dbReference type="GO" id="GO:0016884">
    <property type="term" value="F:carbon-nitrogen ligase activity, with glutamine as amido-N-donor"/>
    <property type="evidence" value="ECO:0007669"/>
    <property type="project" value="InterPro"/>
</dbReference>
<keyword evidence="8 14" id="KW-0648">Protein biosynthesis</keyword>
<keyword evidence="7 14" id="KW-0067">ATP-binding</keyword>
<evidence type="ECO:0000256" key="3">
    <source>
        <dbReference type="ARBA" id="ARBA00011123"/>
    </source>
</evidence>
<keyword evidence="5 14" id="KW-0436">Ligase</keyword>
<dbReference type="Pfam" id="PF03950">
    <property type="entry name" value="tRNA-synt_1c_C"/>
    <property type="match status" value="1"/>
</dbReference>
<feature type="region of interest" description="Disordered" evidence="16">
    <location>
        <begin position="564"/>
        <end position="599"/>
    </location>
</feature>
<evidence type="ECO:0000256" key="15">
    <source>
        <dbReference type="RuleBase" id="RU363037"/>
    </source>
</evidence>
<evidence type="ECO:0000256" key="5">
    <source>
        <dbReference type="ARBA" id="ARBA00022598"/>
    </source>
</evidence>
<comment type="catalytic activity">
    <reaction evidence="12">
        <text>L-glutamyl-tRNA(Gln) + L-glutamine + ATP + H2O = L-glutaminyl-tRNA(Gln) + L-glutamate + ADP + phosphate + H(+)</text>
        <dbReference type="Rhea" id="RHEA:17521"/>
        <dbReference type="Rhea" id="RHEA-COMP:9681"/>
        <dbReference type="Rhea" id="RHEA-COMP:9684"/>
        <dbReference type="ChEBI" id="CHEBI:15377"/>
        <dbReference type="ChEBI" id="CHEBI:15378"/>
        <dbReference type="ChEBI" id="CHEBI:29985"/>
        <dbReference type="ChEBI" id="CHEBI:30616"/>
        <dbReference type="ChEBI" id="CHEBI:43474"/>
        <dbReference type="ChEBI" id="CHEBI:58359"/>
        <dbReference type="ChEBI" id="CHEBI:78520"/>
        <dbReference type="ChEBI" id="CHEBI:78521"/>
        <dbReference type="ChEBI" id="CHEBI:456216"/>
    </reaction>
</comment>
<evidence type="ECO:0000256" key="4">
    <source>
        <dbReference type="ARBA" id="ARBA00022490"/>
    </source>
</evidence>
<dbReference type="InterPro" id="IPR022861">
    <property type="entry name" value="Gln_tRNA_ligase_bac"/>
</dbReference>
<dbReference type="SMART" id="SM00845">
    <property type="entry name" value="GatB_Yqey"/>
    <property type="match status" value="1"/>
</dbReference>
<evidence type="ECO:0000313" key="19">
    <source>
        <dbReference type="Proteomes" id="UP000664417"/>
    </source>
</evidence>
<dbReference type="SUPFAM" id="SSF52374">
    <property type="entry name" value="Nucleotidylyl transferase"/>
    <property type="match status" value="1"/>
</dbReference>
<dbReference type="Pfam" id="PF02637">
    <property type="entry name" value="GatB_Yqey"/>
    <property type="match status" value="1"/>
</dbReference>
<dbReference type="InterPro" id="IPR004514">
    <property type="entry name" value="Gln-tRNA-synth"/>
</dbReference>
<dbReference type="FunFam" id="3.40.50.620:FF:000037">
    <property type="entry name" value="Glutamine--tRNA ligase cytoplasmic"/>
    <property type="match status" value="1"/>
</dbReference>
<feature type="binding site" evidence="14">
    <location>
        <begin position="280"/>
        <end position="282"/>
    </location>
    <ligand>
        <name>ATP</name>
        <dbReference type="ChEBI" id="CHEBI:30616"/>
    </ligand>
</feature>
<dbReference type="PRINTS" id="PR00987">
    <property type="entry name" value="TRNASYNTHGLU"/>
</dbReference>
<dbReference type="InterPro" id="IPR020058">
    <property type="entry name" value="Glu/Gln-tRNA-synth_Ib_cat-dom"/>
</dbReference>
<dbReference type="NCBIfam" id="NF011291">
    <property type="entry name" value="PRK14703.1"/>
    <property type="match status" value="1"/>
</dbReference>
<comment type="similarity">
    <text evidence="1">Belongs to the GatB/GatE family. GatB subfamily.</text>
</comment>
<dbReference type="PANTHER" id="PTHR43097">
    <property type="entry name" value="GLUTAMINE-TRNA LIGASE"/>
    <property type="match status" value="1"/>
</dbReference>
<keyword evidence="4 14" id="KW-0963">Cytoplasm</keyword>
<dbReference type="Pfam" id="PF20974">
    <property type="entry name" value="tRNA-synt_1c_C2"/>
    <property type="match status" value="1"/>
</dbReference>
<dbReference type="InterPro" id="IPR020059">
    <property type="entry name" value="Glu/Gln-tRNA-synth_Ib_codon-bd"/>
</dbReference>
<comment type="catalytic activity">
    <reaction evidence="13 14">
        <text>tRNA(Gln) + L-glutamine + ATP = L-glutaminyl-tRNA(Gln) + AMP + diphosphate</text>
        <dbReference type="Rhea" id="RHEA:20121"/>
        <dbReference type="Rhea" id="RHEA-COMP:9662"/>
        <dbReference type="Rhea" id="RHEA-COMP:9681"/>
        <dbReference type="ChEBI" id="CHEBI:30616"/>
        <dbReference type="ChEBI" id="CHEBI:33019"/>
        <dbReference type="ChEBI" id="CHEBI:58359"/>
        <dbReference type="ChEBI" id="CHEBI:78442"/>
        <dbReference type="ChEBI" id="CHEBI:78521"/>
        <dbReference type="ChEBI" id="CHEBI:456215"/>
        <dbReference type="EC" id="6.1.1.18"/>
    </reaction>
</comment>
<evidence type="ECO:0000256" key="12">
    <source>
        <dbReference type="ARBA" id="ARBA00047913"/>
    </source>
</evidence>
<dbReference type="NCBIfam" id="TIGR00440">
    <property type="entry name" value="glnS"/>
    <property type="match status" value="1"/>
</dbReference>
<dbReference type="FunFam" id="1.10.1160.10:FF:000001">
    <property type="entry name" value="Glutamine--tRNA ligase"/>
    <property type="match status" value="1"/>
</dbReference>
<dbReference type="EC" id="6.1.1.18" evidence="14"/>
<comment type="subunit">
    <text evidence="3">Heterotrimer of A, B and C subunits.</text>
</comment>
<evidence type="ECO:0000256" key="13">
    <source>
        <dbReference type="ARBA" id="ARBA00048270"/>
    </source>
</evidence>
<evidence type="ECO:0000256" key="7">
    <source>
        <dbReference type="ARBA" id="ARBA00022840"/>
    </source>
</evidence>
<feature type="binding site" evidence="14">
    <location>
        <begin position="46"/>
        <end position="48"/>
    </location>
    <ligand>
        <name>ATP</name>
        <dbReference type="ChEBI" id="CHEBI:30616"/>
    </ligand>
</feature>
<evidence type="ECO:0000256" key="14">
    <source>
        <dbReference type="HAMAP-Rule" id="MF_00126"/>
    </source>
</evidence>
<comment type="similarity">
    <text evidence="2 14 15">Belongs to the class-I aminoacyl-tRNA synthetase family.</text>
</comment>
<dbReference type="SUPFAM" id="SSF89095">
    <property type="entry name" value="GatB/YqeY motif"/>
    <property type="match status" value="1"/>
</dbReference>
<dbReference type="AlphaFoldDB" id="A0A8J7QEM4"/>
<dbReference type="InterPro" id="IPR020061">
    <property type="entry name" value="Glu_tRNA_lig_a-bdl"/>
</dbReference>
<dbReference type="InterPro" id="IPR050132">
    <property type="entry name" value="Gln/Glu-tRNA_Ligase"/>
</dbReference>
<feature type="short sequence motif" description="'KMSKS' region" evidence="14">
    <location>
        <begin position="279"/>
        <end position="283"/>
    </location>
</feature>
<dbReference type="InterPro" id="IPR000924">
    <property type="entry name" value="Glu/Gln-tRNA-synth"/>
</dbReference>
<feature type="binding site" evidence="14">
    <location>
        <position position="242"/>
    </location>
    <ligand>
        <name>ATP</name>
        <dbReference type="ChEBI" id="CHEBI:30616"/>
    </ligand>
</feature>
<evidence type="ECO:0000256" key="11">
    <source>
        <dbReference type="ARBA" id="ARBA00047380"/>
    </source>
</evidence>
<evidence type="ECO:0000313" key="18">
    <source>
        <dbReference type="EMBL" id="MBO1316945.1"/>
    </source>
</evidence>
<dbReference type="GO" id="GO:0004819">
    <property type="term" value="F:glutamine-tRNA ligase activity"/>
    <property type="evidence" value="ECO:0007669"/>
    <property type="project" value="UniProtKB-UniRule"/>
</dbReference>
<feature type="binding site" evidence="14">
    <location>
        <begin position="52"/>
        <end position="58"/>
    </location>
    <ligand>
        <name>ATP</name>
        <dbReference type="ChEBI" id="CHEBI:30616"/>
    </ligand>
</feature>
<proteinExistence type="inferred from homology"/>
<dbReference type="Gene3D" id="1.10.1160.10">
    <property type="entry name" value="Glutamyl-trna Synthetase, Domain 2"/>
    <property type="match status" value="1"/>
</dbReference>
<sequence>MSNAETAPNGKPDSETKANNFVRTIIEEDLARNKYQGRVVTRFPPEPNGYLHIGHAKSICLNFGLAQEFNGQCHLRFDDTNPTKEDIEYVHSIQQDIKWLGFDWQPNLFHASQYFEQFYEKAVFLIKKGKAYVCSLNEEEIREYRGTVTEPGKPSPYRARSVEQNLDLFQRMRNGEFEDGTHVLRANIDMAAANMKMRDPLLYRIRHAHHYKTGDAWCIYPMYDFAHPLSDAFENITHSICTLEFENNRELYDWVVAECETEAVPRQYEFARLNLTNMIMSKRKLLRLVNEGLVEGWDDPRMPTIAGFRRRGYTPESIRNFCDMIGVAKANSTVDLGQLEFSVRDDLNFKVPRVLAVAKPLKVVIENYEEGKEENIEGSLYPHDVPLEGSRTIPFSREIYIDRDDFMLEPPKKFFRLAPGREVRLRHAYIIKCEHVVQDPETGQITELRCSYDPNTLGKTPTDRKVKGTIQWVSAAHAVPATLRFYDRLFTMERPDLAEGEFTQYLNPHSLDLAEGFVEPWAATREPGTRFQFERIGFFIRDTKDGRDVHPVFNRIVGLRDSWAKQSEPKSESQPAKTKATPKAPAPAKPAVKRDPLADKSPEMAAAFKRLKETHAELGDNDLDVLTTDAARVAFFDAALAELDDAKLIAKWMNNEMARELKENGWGALKATGPQLAQLLILRNKGTISATIAKDVLADMLVSGTDPQKIVAAKGLEQVSDSGALEAVIDDVMTANQAEVDRFRNGEKKLMGFFVGQAMKATKGKANPKMINQLIQKKLNG</sequence>
<comment type="subunit">
    <text evidence="14">Monomer.</text>
</comment>
<evidence type="ECO:0000256" key="8">
    <source>
        <dbReference type="ARBA" id="ARBA00022917"/>
    </source>
</evidence>
<evidence type="ECO:0000256" key="1">
    <source>
        <dbReference type="ARBA" id="ARBA00005306"/>
    </source>
</evidence>
<feature type="binding site" evidence="14">
    <location>
        <begin position="272"/>
        <end position="273"/>
    </location>
    <ligand>
        <name>ATP</name>
        <dbReference type="ChEBI" id="CHEBI:30616"/>
    </ligand>
</feature>
<keyword evidence="19" id="KW-1185">Reference proteome</keyword>
<accession>A0A8J7QEM4</accession>
<dbReference type="Gene3D" id="3.40.50.620">
    <property type="entry name" value="HUPs"/>
    <property type="match status" value="1"/>
</dbReference>
<dbReference type="InterPro" id="IPR014729">
    <property type="entry name" value="Rossmann-like_a/b/a_fold"/>
</dbReference>
<dbReference type="RefSeq" id="WP_207856181.1">
    <property type="nucleotide sequence ID" value="NZ_JAFREP010000001.1"/>
</dbReference>
<protein>
    <recommendedName>
        <fullName evidence="14">Glutamine--tRNA ligase</fullName>
        <ecNumber evidence="14">6.1.1.18</ecNumber>
    </recommendedName>
    <alternativeName>
        <fullName evidence="14">Glutaminyl-tRNA synthetase</fullName>
        <shortName evidence="14">GlnRS</shortName>
    </alternativeName>
</protein>
<dbReference type="InterPro" id="IPR018027">
    <property type="entry name" value="Asn/Gln_amidotransferase"/>
</dbReference>
<feature type="binding site" evidence="14">
    <location>
        <position position="223"/>
    </location>
    <ligand>
        <name>L-glutamine</name>
        <dbReference type="ChEBI" id="CHEBI:58359"/>
    </ligand>
</feature>
<evidence type="ECO:0000256" key="2">
    <source>
        <dbReference type="ARBA" id="ARBA00005594"/>
    </source>
</evidence>
<reference evidence="18" key="1">
    <citation type="submission" date="2021-03" db="EMBL/GenBank/DDBJ databases">
        <authorList>
            <person name="Wang G."/>
        </authorList>
    </citation>
    <scope>NUCLEOTIDE SEQUENCE</scope>
    <source>
        <strain evidence="18">KCTC 12899</strain>
    </source>
</reference>
<dbReference type="Gene3D" id="1.10.10.410">
    <property type="match status" value="1"/>
</dbReference>